<proteinExistence type="predicted"/>
<protein>
    <submittedName>
        <fullName evidence="2">Uncharacterized protein</fullName>
    </submittedName>
</protein>
<dbReference type="AlphaFoldDB" id="A0A2P2Q095"/>
<evidence type="ECO:0000256" key="1">
    <source>
        <dbReference type="SAM" id="SignalP"/>
    </source>
</evidence>
<evidence type="ECO:0000313" key="2">
    <source>
        <dbReference type="EMBL" id="MBX60382.1"/>
    </source>
</evidence>
<organism evidence="2">
    <name type="scientific">Rhizophora mucronata</name>
    <name type="common">Asiatic mangrove</name>
    <dbReference type="NCBI Taxonomy" id="61149"/>
    <lineage>
        <taxon>Eukaryota</taxon>
        <taxon>Viridiplantae</taxon>
        <taxon>Streptophyta</taxon>
        <taxon>Embryophyta</taxon>
        <taxon>Tracheophyta</taxon>
        <taxon>Spermatophyta</taxon>
        <taxon>Magnoliopsida</taxon>
        <taxon>eudicotyledons</taxon>
        <taxon>Gunneridae</taxon>
        <taxon>Pentapetalae</taxon>
        <taxon>rosids</taxon>
        <taxon>fabids</taxon>
        <taxon>Malpighiales</taxon>
        <taxon>Rhizophoraceae</taxon>
        <taxon>Rhizophora</taxon>
    </lineage>
</organism>
<accession>A0A2P2Q095</accession>
<feature type="chain" id="PRO_5015122159" evidence="1">
    <location>
        <begin position="26"/>
        <end position="43"/>
    </location>
</feature>
<sequence>MGCVIVAAMGMWARLFVLQASPTRCFSPYRDPRPKPPPNLFAV</sequence>
<reference evidence="2" key="1">
    <citation type="submission" date="2018-02" db="EMBL/GenBank/DDBJ databases">
        <title>Rhizophora mucronata_Transcriptome.</title>
        <authorList>
            <person name="Meera S.P."/>
            <person name="Sreeshan A."/>
            <person name="Augustine A."/>
        </authorList>
    </citation>
    <scope>NUCLEOTIDE SEQUENCE</scope>
    <source>
        <tissue evidence="2">Leaf</tissue>
    </source>
</reference>
<name>A0A2P2Q095_RHIMU</name>
<keyword evidence="1" id="KW-0732">Signal</keyword>
<dbReference type="EMBL" id="GGEC01079898">
    <property type="protein sequence ID" value="MBX60382.1"/>
    <property type="molecule type" value="Transcribed_RNA"/>
</dbReference>
<feature type="signal peptide" evidence="1">
    <location>
        <begin position="1"/>
        <end position="25"/>
    </location>
</feature>